<dbReference type="EMBL" id="CP003261">
    <property type="protein sequence ID" value="AGK98292.1"/>
    <property type="molecule type" value="Genomic_DNA"/>
</dbReference>
<evidence type="ECO:0000259" key="1">
    <source>
        <dbReference type="SMART" id="SM00909"/>
    </source>
</evidence>
<dbReference type="InterPro" id="IPR019606">
    <property type="entry name" value="GerMN"/>
</dbReference>
<feature type="domain" description="GerMN" evidence="1">
    <location>
        <begin position="263"/>
        <end position="353"/>
    </location>
</feature>
<keyword evidence="3" id="KW-1185">Reference proteome</keyword>
<name>R4K554_CLOPA</name>
<evidence type="ECO:0000313" key="2">
    <source>
        <dbReference type="EMBL" id="AGK98292.1"/>
    </source>
</evidence>
<evidence type="ECO:0000313" key="3">
    <source>
        <dbReference type="Proteomes" id="UP000013523"/>
    </source>
</evidence>
<dbReference type="PATRIC" id="fig|86416.3.peg.3502"/>
<organism evidence="2 3">
    <name type="scientific">Clostridium pasteurianum BC1</name>
    <dbReference type="NCBI Taxonomy" id="86416"/>
    <lineage>
        <taxon>Bacteria</taxon>
        <taxon>Bacillati</taxon>
        <taxon>Bacillota</taxon>
        <taxon>Clostridia</taxon>
        <taxon>Eubacteriales</taxon>
        <taxon>Clostridiaceae</taxon>
        <taxon>Clostridium</taxon>
    </lineage>
</organism>
<dbReference type="HOGENOM" id="CLU_794390_0_0_9"/>
<dbReference type="SMART" id="SM00909">
    <property type="entry name" value="Germane"/>
    <property type="match status" value="1"/>
</dbReference>
<proteinExistence type="predicted"/>
<accession>R4K554</accession>
<dbReference type="Proteomes" id="UP000013523">
    <property type="component" value="Chromosome"/>
</dbReference>
<dbReference type="STRING" id="86416.Clopa_3503"/>
<dbReference type="OrthoDB" id="1683231at2"/>
<dbReference type="Pfam" id="PF10646">
    <property type="entry name" value="Germane"/>
    <property type="match status" value="1"/>
</dbReference>
<dbReference type="KEGG" id="cpas:Clopa_3503"/>
<reference evidence="2 3" key="1">
    <citation type="submission" date="2012-01" db="EMBL/GenBank/DDBJ databases">
        <title>Complete sequence of chromosome of Clostridium pasteurianum BC1.</title>
        <authorList>
            <consortium name="US DOE Joint Genome Institute"/>
            <person name="Lucas S."/>
            <person name="Han J."/>
            <person name="Lapidus A."/>
            <person name="Cheng J.-F."/>
            <person name="Goodwin L."/>
            <person name="Pitluck S."/>
            <person name="Peters L."/>
            <person name="Mikhailova N."/>
            <person name="Teshima H."/>
            <person name="Detter J.C."/>
            <person name="Han C."/>
            <person name="Tapia R."/>
            <person name="Land M."/>
            <person name="Hauser L."/>
            <person name="Kyrpides N."/>
            <person name="Ivanova N."/>
            <person name="Pagani I."/>
            <person name="Dunn J."/>
            <person name="Taghavi S."/>
            <person name="Francis A."/>
            <person name="van der Lelie D."/>
            <person name="Woyke T."/>
        </authorList>
    </citation>
    <scope>NUCLEOTIDE SEQUENCE [LARGE SCALE GENOMIC DNA]</scope>
    <source>
        <strain evidence="2 3">BC1</strain>
    </source>
</reference>
<dbReference type="RefSeq" id="WP_015616576.1">
    <property type="nucleotide sequence ID" value="NC_021182.1"/>
</dbReference>
<gene>
    <name evidence="2" type="ORF">Clopa_3503</name>
</gene>
<sequence>MKKYKTTFGLFIFLIFIVSAVLFNSCNKITYNANNTNFNSTINNNTQNNTSNDTTQKTNNTIKNYYPFKENMRLNYKGSGNEYASKDVYVDFIKGNKLQLRSINAGTTIGQVLKYGDGQLTLIVSKGEFYYRDDLTSLQSNVNEVILKEPLQKGTSWTLADGRKRSITGTDIAVDTPSGKYKALEVTTTDNNSTIKDYYVVNIGLVKTVFTSAGSDIVTSLKNSIPNSPVVQTIKFYYPKITDTDVAIMYKKNTVNLKTNEDIKNIFQANFRKTLIDGTLPLISNNTKINKLYLNYNENVVYADFSKEFVTEMNAGTSKENGVLTSVVNTLGDYFNVKEVRLTVDGKEYSSGHILMQKGENFKVNYNNATEVK</sequence>
<dbReference type="eggNOG" id="COG5401">
    <property type="taxonomic scope" value="Bacteria"/>
</dbReference>
<protein>
    <submittedName>
        <fullName evidence="2">Sporulation/spore germination protein</fullName>
    </submittedName>
</protein>
<dbReference type="AlphaFoldDB" id="R4K554"/>